<evidence type="ECO:0000313" key="3">
    <source>
        <dbReference type="Proteomes" id="UP000483286"/>
    </source>
</evidence>
<evidence type="ECO:0000256" key="1">
    <source>
        <dbReference type="SAM" id="SignalP"/>
    </source>
</evidence>
<dbReference type="AlphaFoldDB" id="A0A7C9LL62"/>
<organism evidence="2 3">
    <name type="scientific">Deinococcus arboris</name>
    <dbReference type="NCBI Taxonomy" id="2682977"/>
    <lineage>
        <taxon>Bacteria</taxon>
        <taxon>Thermotogati</taxon>
        <taxon>Deinococcota</taxon>
        <taxon>Deinococci</taxon>
        <taxon>Deinococcales</taxon>
        <taxon>Deinococcaceae</taxon>
        <taxon>Deinococcus</taxon>
    </lineage>
</organism>
<dbReference type="Proteomes" id="UP000483286">
    <property type="component" value="Unassembled WGS sequence"/>
</dbReference>
<keyword evidence="1" id="KW-0732">Signal</keyword>
<sequence length="173" mass="18247">MVASAQVARRLTLLALLTASAAHAQTLVPLNEPKLPFAVSLPKGWLGADFQDGTLGVSLVSAKAPPATMIRLLYTPKNGAAPTPAGEFQKFEAGIKGTGATPKQVSSRVIGYGGVSGLERQYTVTHPQGQLSMRVWYGVGAKNLYSFQLTDSPARFAQASALFSKVLASVKFK</sequence>
<feature type="signal peptide" evidence="1">
    <location>
        <begin position="1"/>
        <end position="24"/>
    </location>
</feature>
<feature type="chain" id="PRO_5028933899" description="PsbP C-terminal domain-containing protein" evidence="1">
    <location>
        <begin position="25"/>
        <end position="173"/>
    </location>
</feature>
<protein>
    <recommendedName>
        <fullName evidence="4">PsbP C-terminal domain-containing protein</fullName>
    </recommendedName>
</protein>
<reference evidence="2 3" key="1">
    <citation type="submission" date="2019-12" db="EMBL/GenBank/DDBJ databases">
        <title>Deinococcus sp. HMF7620 Genome sequencing and assembly.</title>
        <authorList>
            <person name="Kang H."/>
            <person name="Kim H."/>
            <person name="Joh K."/>
        </authorList>
    </citation>
    <scope>NUCLEOTIDE SEQUENCE [LARGE SCALE GENOMIC DNA]</scope>
    <source>
        <strain evidence="2 3">HMF7620</strain>
    </source>
</reference>
<dbReference type="EMBL" id="WQLB01000012">
    <property type="protein sequence ID" value="MVN87218.1"/>
    <property type="molecule type" value="Genomic_DNA"/>
</dbReference>
<gene>
    <name evidence="2" type="ORF">GO986_10595</name>
</gene>
<proteinExistence type="predicted"/>
<name>A0A7C9LL62_9DEIO</name>
<evidence type="ECO:0000313" key="2">
    <source>
        <dbReference type="EMBL" id="MVN87218.1"/>
    </source>
</evidence>
<accession>A0A7C9LL62</accession>
<keyword evidence="3" id="KW-1185">Reference proteome</keyword>
<evidence type="ECO:0008006" key="4">
    <source>
        <dbReference type="Google" id="ProtNLM"/>
    </source>
</evidence>
<comment type="caution">
    <text evidence="2">The sequence shown here is derived from an EMBL/GenBank/DDBJ whole genome shotgun (WGS) entry which is preliminary data.</text>
</comment>